<feature type="transmembrane region" description="Helical" evidence="1">
    <location>
        <begin position="126"/>
        <end position="144"/>
    </location>
</feature>
<dbReference type="KEGG" id="ssm:Spirs_0511"/>
<keyword evidence="1" id="KW-1133">Transmembrane helix</keyword>
<feature type="transmembrane region" description="Helical" evidence="1">
    <location>
        <begin position="40"/>
        <end position="58"/>
    </location>
</feature>
<feature type="transmembrane region" description="Helical" evidence="1">
    <location>
        <begin position="7"/>
        <end position="28"/>
    </location>
</feature>
<organism evidence="3 4">
    <name type="scientific">Sediminispirochaeta smaragdinae (strain DSM 11293 / JCM 15392 / SEBR 4228)</name>
    <name type="common">Spirochaeta smaragdinae</name>
    <dbReference type="NCBI Taxonomy" id="573413"/>
    <lineage>
        <taxon>Bacteria</taxon>
        <taxon>Pseudomonadati</taxon>
        <taxon>Spirochaetota</taxon>
        <taxon>Spirochaetia</taxon>
        <taxon>Spirochaetales</taxon>
        <taxon>Spirochaetaceae</taxon>
        <taxon>Sediminispirochaeta</taxon>
    </lineage>
</organism>
<evidence type="ECO:0000313" key="4">
    <source>
        <dbReference type="Proteomes" id="UP000002318"/>
    </source>
</evidence>
<feature type="transmembrane region" description="Helical" evidence="1">
    <location>
        <begin position="79"/>
        <end position="96"/>
    </location>
</feature>
<evidence type="ECO:0000313" key="3">
    <source>
        <dbReference type="EMBL" id="ADK79657.1"/>
    </source>
</evidence>
<keyword evidence="4" id="KW-1185">Reference proteome</keyword>
<protein>
    <recommendedName>
        <fullName evidence="2">DUF1468 domain-containing protein</fullName>
    </recommendedName>
</protein>
<keyword evidence="1" id="KW-0812">Transmembrane</keyword>
<proteinExistence type="predicted"/>
<evidence type="ECO:0000256" key="1">
    <source>
        <dbReference type="SAM" id="Phobius"/>
    </source>
</evidence>
<dbReference type="STRING" id="573413.Spirs_0511"/>
<dbReference type="HOGENOM" id="CLU_110735_5_1_12"/>
<sequence>MYRKYKDVVSAVIIFMAGLIYFILSFSIRQYGDAAVDSSFLPRILGGLLLLLSSVQIVSGIRKANAISVSDKDSMVGHVGYLPVVLTLLLMFAYAAGMKPLGFLLSTIAFVFFQALVLIPKKQRNYIVISIVSVVFSVAVYLVFTRVFSLVLPHGILG</sequence>
<dbReference type="RefSeq" id="WP_013253121.1">
    <property type="nucleotide sequence ID" value="NC_014364.1"/>
</dbReference>
<evidence type="ECO:0000259" key="2">
    <source>
        <dbReference type="Pfam" id="PF07331"/>
    </source>
</evidence>
<dbReference type="Pfam" id="PF07331">
    <property type="entry name" value="TctB"/>
    <property type="match status" value="1"/>
</dbReference>
<feature type="transmembrane region" description="Helical" evidence="1">
    <location>
        <begin position="102"/>
        <end position="119"/>
    </location>
</feature>
<accession>E1RBC7</accession>
<gene>
    <name evidence="3" type="ordered locus">Spirs_0511</name>
</gene>
<feature type="domain" description="DUF1468" evidence="2">
    <location>
        <begin position="9"/>
        <end position="153"/>
    </location>
</feature>
<dbReference type="eggNOG" id="ENOG5030KZ5">
    <property type="taxonomic scope" value="Bacteria"/>
</dbReference>
<dbReference type="InterPro" id="IPR009936">
    <property type="entry name" value="DUF1468"/>
</dbReference>
<dbReference type="EMBL" id="CP002116">
    <property type="protein sequence ID" value="ADK79657.1"/>
    <property type="molecule type" value="Genomic_DNA"/>
</dbReference>
<reference evidence="4" key="1">
    <citation type="journal article" date="2010" name="Stand. Genomic Sci.">
        <title>Complete genome sequence of Spirochaeta smaragdinae type strain (SEBR 4228).</title>
        <authorList>
            <person name="Mavromatis K."/>
            <person name="Yasawong M."/>
            <person name="Chertkov O."/>
            <person name="Lapidus A."/>
            <person name="Lucas S."/>
            <person name="Nolan M."/>
            <person name="Del Rio T.G."/>
            <person name="Tice H."/>
            <person name="Cheng J.F."/>
            <person name="Pitluck S."/>
            <person name="Liolios K."/>
            <person name="Ivanova N."/>
            <person name="Tapia R."/>
            <person name="Han C."/>
            <person name="Bruce D."/>
            <person name="Goodwin L."/>
            <person name="Pati A."/>
            <person name="Chen A."/>
            <person name="Palaniappan K."/>
            <person name="Land M."/>
            <person name="Hauser L."/>
            <person name="Chang Y.J."/>
            <person name="Jeffries C.D."/>
            <person name="Detter J.C."/>
            <person name="Rohde M."/>
            <person name="Brambilla E."/>
            <person name="Spring S."/>
            <person name="Goker M."/>
            <person name="Sikorski J."/>
            <person name="Woyke T."/>
            <person name="Bristow J."/>
            <person name="Eisen J.A."/>
            <person name="Markowitz V."/>
            <person name="Hugenholtz P."/>
            <person name="Klenk H.P."/>
            <person name="Kyrpides N.C."/>
        </authorList>
    </citation>
    <scope>NUCLEOTIDE SEQUENCE [LARGE SCALE GENOMIC DNA]</scope>
    <source>
        <strain evidence="4">DSM 11293 / JCM 15392 / SEBR 4228</strain>
    </source>
</reference>
<dbReference type="Proteomes" id="UP000002318">
    <property type="component" value="Chromosome"/>
</dbReference>
<dbReference type="AlphaFoldDB" id="E1RBC7"/>
<name>E1RBC7_SEDSS</name>
<keyword evidence="1" id="KW-0472">Membrane</keyword>